<dbReference type="Proteomes" id="UP001595818">
    <property type="component" value="Unassembled WGS sequence"/>
</dbReference>
<reference evidence="2" key="1">
    <citation type="journal article" date="2019" name="Int. J. Syst. Evol. Microbiol.">
        <title>The Global Catalogue of Microorganisms (GCM) 10K type strain sequencing project: providing services to taxonomists for standard genome sequencing and annotation.</title>
        <authorList>
            <consortium name="The Broad Institute Genomics Platform"/>
            <consortium name="The Broad Institute Genome Sequencing Center for Infectious Disease"/>
            <person name="Wu L."/>
            <person name="Ma J."/>
        </authorList>
    </citation>
    <scope>NUCLEOTIDE SEQUENCE [LARGE SCALE GENOMIC DNA]</scope>
    <source>
        <strain evidence="2">CGMCC 4.7466</strain>
    </source>
</reference>
<evidence type="ECO:0000313" key="2">
    <source>
        <dbReference type="Proteomes" id="UP001595818"/>
    </source>
</evidence>
<comment type="caution">
    <text evidence="1">The sequence shown here is derived from an EMBL/GenBank/DDBJ whole genome shotgun (WGS) entry which is preliminary data.</text>
</comment>
<protein>
    <submittedName>
        <fullName evidence="1">Uncharacterized protein</fullName>
    </submittedName>
</protein>
<name>A0ABV9SWP8_9BACT</name>
<sequence>MLAFVCNRKVYESNAKSQLENWKSDLEQLTAAKEAGGNNNEDVFKCWENLSRQYDYSKSKVDELLNTPDQNWEQVKQGYEEIWSQTAPEFYKMKKRLLTDQL</sequence>
<evidence type="ECO:0000313" key="1">
    <source>
        <dbReference type="EMBL" id="MFC4870826.1"/>
    </source>
</evidence>
<gene>
    <name evidence="1" type="ORF">ACFPFU_03950</name>
</gene>
<keyword evidence="2" id="KW-1185">Reference proteome</keyword>
<organism evidence="1 2">
    <name type="scientific">Negadavirga shengliensis</name>
    <dbReference type="NCBI Taxonomy" id="1389218"/>
    <lineage>
        <taxon>Bacteria</taxon>
        <taxon>Pseudomonadati</taxon>
        <taxon>Bacteroidota</taxon>
        <taxon>Cytophagia</taxon>
        <taxon>Cytophagales</taxon>
        <taxon>Cyclobacteriaceae</taxon>
        <taxon>Negadavirga</taxon>
    </lineage>
</organism>
<accession>A0ABV9SWP8</accession>
<proteinExistence type="predicted"/>
<dbReference type="RefSeq" id="WP_377061731.1">
    <property type="nucleotide sequence ID" value="NZ_JBHSJJ010000002.1"/>
</dbReference>
<dbReference type="EMBL" id="JBHSJJ010000002">
    <property type="protein sequence ID" value="MFC4870826.1"/>
    <property type="molecule type" value="Genomic_DNA"/>
</dbReference>